<name>A0A2U2B679_9BACT</name>
<comment type="caution">
    <text evidence="2">The sequence shown here is derived from an EMBL/GenBank/DDBJ whole genome shotgun (WGS) entry which is preliminary data.</text>
</comment>
<feature type="signal peptide" evidence="1">
    <location>
        <begin position="1"/>
        <end position="18"/>
    </location>
</feature>
<sequence>MKTIFLIFCLSLFSYAKAQEANISDKKVGVSFTFAGKNDVINTEVLDGAGSTYGEGFFSIGLSYQRDMAKDWLKFKTGLEYSHQKIRSEPAFNPNIELRPTFSSFSLITIPATFKARFLKFLFVEGGGIMDVYTGPDAKIDSQAGIGFELGYGLQHEIKSGWTFTIHHYARMHSLLSFMGNGQQHVWENGIRLGIYMPFSVFPGKEN</sequence>
<dbReference type="OrthoDB" id="980939at2"/>
<gene>
    <name evidence="2" type="ORF">DDZ16_14995</name>
</gene>
<keyword evidence="3" id="KW-1185">Reference proteome</keyword>
<protein>
    <recommendedName>
        <fullName evidence="4">Outer membrane protein beta-barrel domain-containing protein</fullName>
    </recommendedName>
</protein>
<dbReference type="AlphaFoldDB" id="A0A2U2B679"/>
<dbReference type="Proteomes" id="UP000244956">
    <property type="component" value="Unassembled WGS sequence"/>
</dbReference>
<proteinExistence type="predicted"/>
<organism evidence="2 3">
    <name type="scientific">Marinilabilia rubra</name>
    <dbReference type="NCBI Taxonomy" id="2162893"/>
    <lineage>
        <taxon>Bacteria</taxon>
        <taxon>Pseudomonadati</taxon>
        <taxon>Bacteroidota</taxon>
        <taxon>Bacteroidia</taxon>
        <taxon>Marinilabiliales</taxon>
        <taxon>Marinilabiliaceae</taxon>
        <taxon>Marinilabilia</taxon>
    </lineage>
</organism>
<evidence type="ECO:0000313" key="2">
    <source>
        <dbReference type="EMBL" id="PWD98543.1"/>
    </source>
</evidence>
<dbReference type="RefSeq" id="WP_109265296.1">
    <property type="nucleotide sequence ID" value="NZ_QEWP01000013.1"/>
</dbReference>
<keyword evidence="1" id="KW-0732">Signal</keyword>
<accession>A0A2U2B679</accession>
<reference evidence="2 3" key="1">
    <citation type="submission" date="2018-05" db="EMBL/GenBank/DDBJ databases">
        <title>Marinilabilia rubrum sp. nov., isolated from saltern sediment.</title>
        <authorList>
            <person name="Zhang R."/>
        </authorList>
    </citation>
    <scope>NUCLEOTIDE SEQUENCE [LARGE SCALE GENOMIC DNA]</scope>
    <source>
        <strain evidence="2 3">WTE16</strain>
    </source>
</reference>
<dbReference type="EMBL" id="QEWP01000013">
    <property type="protein sequence ID" value="PWD98543.1"/>
    <property type="molecule type" value="Genomic_DNA"/>
</dbReference>
<evidence type="ECO:0000256" key="1">
    <source>
        <dbReference type="SAM" id="SignalP"/>
    </source>
</evidence>
<evidence type="ECO:0000313" key="3">
    <source>
        <dbReference type="Proteomes" id="UP000244956"/>
    </source>
</evidence>
<evidence type="ECO:0008006" key="4">
    <source>
        <dbReference type="Google" id="ProtNLM"/>
    </source>
</evidence>
<feature type="chain" id="PRO_5015607254" description="Outer membrane protein beta-barrel domain-containing protein" evidence="1">
    <location>
        <begin position="19"/>
        <end position="207"/>
    </location>
</feature>